<evidence type="ECO:0000256" key="8">
    <source>
        <dbReference type="ARBA" id="ARBA00022801"/>
    </source>
</evidence>
<dbReference type="OrthoDB" id="9975959at2759"/>
<keyword evidence="10" id="KW-0234">DNA repair</keyword>
<dbReference type="GO" id="GO:0070260">
    <property type="term" value="F:5'-tyrosyl-DNA phosphodiesterase activity"/>
    <property type="evidence" value="ECO:0007669"/>
    <property type="project" value="TreeGrafter"/>
</dbReference>
<dbReference type="InterPro" id="IPR005135">
    <property type="entry name" value="Endo/exonuclease/phosphatase"/>
</dbReference>
<dbReference type="Gene3D" id="3.60.10.10">
    <property type="entry name" value="Endonuclease/exonuclease/phosphatase"/>
    <property type="match status" value="1"/>
</dbReference>
<feature type="compositionally biased region" description="Polar residues" evidence="13">
    <location>
        <begin position="50"/>
        <end position="76"/>
    </location>
</feature>
<feature type="compositionally biased region" description="Polar residues" evidence="13">
    <location>
        <begin position="91"/>
        <end position="144"/>
    </location>
</feature>
<evidence type="ECO:0000256" key="13">
    <source>
        <dbReference type="SAM" id="MobiDB-lite"/>
    </source>
</evidence>
<comment type="cofactor">
    <cofactor evidence="1">
        <name>Mn(2+)</name>
        <dbReference type="ChEBI" id="CHEBI:29035"/>
    </cofactor>
</comment>
<protein>
    <recommendedName>
        <fullName evidence="4">Tyrosyl-DNA phosphodiesterase 2</fullName>
    </recommendedName>
    <alternativeName>
        <fullName evidence="12">5'-tyrosyl-DNA phosphodiesterase</fullName>
    </alternativeName>
</protein>
<reference evidence="15" key="1">
    <citation type="submission" date="2021-02" db="EMBL/GenBank/DDBJ databases">
        <title>Comparative genomics reveals that relaxation of natural selection precedes convergent phenotypic evolution of cavefish.</title>
        <authorList>
            <person name="Peng Z."/>
        </authorList>
    </citation>
    <scope>NUCLEOTIDE SEQUENCE</scope>
    <source>
        <tissue evidence="15">Muscle</tissue>
    </source>
</reference>
<evidence type="ECO:0000256" key="1">
    <source>
        <dbReference type="ARBA" id="ARBA00001936"/>
    </source>
</evidence>
<evidence type="ECO:0000256" key="12">
    <source>
        <dbReference type="ARBA" id="ARBA00031304"/>
    </source>
</evidence>
<evidence type="ECO:0000256" key="7">
    <source>
        <dbReference type="ARBA" id="ARBA00022763"/>
    </source>
</evidence>
<evidence type="ECO:0000256" key="6">
    <source>
        <dbReference type="ARBA" id="ARBA00022723"/>
    </source>
</evidence>
<gene>
    <name evidence="15" type="ORF">IRJ41_007693</name>
</gene>
<dbReference type="CDD" id="cd09080">
    <property type="entry name" value="TDP2"/>
    <property type="match status" value="1"/>
</dbReference>
<dbReference type="InterPro" id="IPR036691">
    <property type="entry name" value="Endo/exonu/phosph_ase_sf"/>
</dbReference>
<feature type="compositionally biased region" description="Polar residues" evidence="13">
    <location>
        <begin position="1"/>
        <end position="14"/>
    </location>
</feature>
<comment type="caution">
    <text evidence="15">The sequence shown here is derived from an EMBL/GenBank/DDBJ whole genome shotgun (WGS) entry which is preliminary data.</text>
</comment>
<dbReference type="Proteomes" id="UP001059041">
    <property type="component" value="Linkage Group LG8"/>
</dbReference>
<evidence type="ECO:0000313" key="15">
    <source>
        <dbReference type="EMBL" id="KAI7806537.1"/>
    </source>
</evidence>
<feature type="domain" description="Endonuclease/exonuclease/phosphatase" evidence="14">
    <location>
        <begin position="176"/>
        <end position="410"/>
    </location>
</feature>
<dbReference type="GO" id="GO:0004518">
    <property type="term" value="F:nuclease activity"/>
    <property type="evidence" value="ECO:0007669"/>
    <property type="project" value="UniProtKB-KW"/>
</dbReference>
<dbReference type="PANTHER" id="PTHR15822">
    <property type="entry name" value="TRAF AND TNF RECEPTOR-ASSOCIATED PROTEIN"/>
    <property type="match status" value="1"/>
</dbReference>
<name>A0A9W7WQI3_TRIRA</name>
<dbReference type="GO" id="GO:0006302">
    <property type="term" value="P:double-strand break repair"/>
    <property type="evidence" value="ECO:0007669"/>
    <property type="project" value="TreeGrafter"/>
</dbReference>
<keyword evidence="5" id="KW-0540">Nuclease</keyword>
<dbReference type="EMBL" id="JAFHDT010000008">
    <property type="protein sequence ID" value="KAI7806537.1"/>
    <property type="molecule type" value="Genomic_DNA"/>
</dbReference>
<dbReference type="Pfam" id="PF03372">
    <property type="entry name" value="Exo_endo_phos"/>
    <property type="match status" value="1"/>
</dbReference>
<proteinExistence type="predicted"/>
<keyword evidence="11" id="KW-0539">Nucleus</keyword>
<keyword evidence="7" id="KW-0227">DNA damage</keyword>
<evidence type="ECO:0000256" key="10">
    <source>
        <dbReference type="ARBA" id="ARBA00023204"/>
    </source>
</evidence>
<feature type="compositionally biased region" description="Basic residues" evidence="13">
    <location>
        <begin position="38"/>
        <end position="49"/>
    </location>
</feature>
<comment type="cofactor">
    <cofactor evidence="2">
        <name>Mg(2+)</name>
        <dbReference type="ChEBI" id="CHEBI:18420"/>
    </cofactor>
</comment>
<evidence type="ECO:0000256" key="3">
    <source>
        <dbReference type="ARBA" id="ARBA00004322"/>
    </source>
</evidence>
<dbReference type="GO" id="GO:0046872">
    <property type="term" value="F:metal ion binding"/>
    <property type="evidence" value="ECO:0007669"/>
    <property type="project" value="UniProtKB-KW"/>
</dbReference>
<dbReference type="GO" id="GO:0003697">
    <property type="term" value="F:single-stranded DNA binding"/>
    <property type="evidence" value="ECO:0007669"/>
    <property type="project" value="TreeGrafter"/>
</dbReference>
<evidence type="ECO:0000256" key="9">
    <source>
        <dbReference type="ARBA" id="ARBA00022842"/>
    </source>
</evidence>
<keyword evidence="16" id="KW-1185">Reference proteome</keyword>
<dbReference type="SUPFAM" id="SSF56219">
    <property type="entry name" value="DNase I-like"/>
    <property type="match status" value="1"/>
</dbReference>
<feature type="region of interest" description="Disordered" evidence="13">
    <location>
        <begin position="1"/>
        <end position="170"/>
    </location>
</feature>
<evidence type="ECO:0000256" key="5">
    <source>
        <dbReference type="ARBA" id="ARBA00022722"/>
    </source>
</evidence>
<evidence type="ECO:0000256" key="11">
    <source>
        <dbReference type="ARBA" id="ARBA00023242"/>
    </source>
</evidence>
<dbReference type="GO" id="GO:0005737">
    <property type="term" value="C:cytoplasm"/>
    <property type="evidence" value="ECO:0007669"/>
    <property type="project" value="TreeGrafter"/>
</dbReference>
<evidence type="ECO:0000256" key="2">
    <source>
        <dbReference type="ARBA" id="ARBA00001946"/>
    </source>
</evidence>
<dbReference type="PANTHER" id="PTHR15822:SF4">
    <property type="entry name" value="TYROSYL-DNA PHOSPHODIESTERASE 2"/>
    <property type="match status" value="1"/>
</dbReference>
<evidence type="ECO:0000313" key="16">
    <source>
        <dbReference type="Proteomes" id="UP001059041"/>
    </source>
</evidence>
<dbReference type="FunFam" id="3.60.10.10:FF:000024">
    <property type="entry name" value="Tyrosyl-DNA phosphodiesterase 2"/>
    <property type="match status" value="1"/>
</dbReference>
<dbReference type="InterPro" id="IPR051547">
    <property type="entry name" value="TDP2-like"/>
</dbReference>
<comment type="subcellular location">
    <subcellularLocation>
        <location evidence="3">Nucleus</location>
        <location evidence="3">PML body</location>
    </subcellularLocation>
</comment>
<dbReference type="GO" id="GO:0016605">
    <property type="term" value="C:PML body"/>
    <property type="evidence" value="ECO:0007669"/>
    <property type="project" value="UniProtKB-SubCell"/>
</dbReference>
<dbReference type="AlphaFoldDB" id="A0A9W7WQI3"/>
<accession>A0A9W7WQI3</accession>
<organism evidence="15 16">
    <name type="scientific">Triplophysa rosa</name>
    <name type="common">Cave loach</name>
    <dbReference type="NCBI Taxonomy" id="992332"/>
    <lineage>
        <taxon>Eukaryota</taxon>
        <taxon>Metazoa</taxon>
        <taxon>Chordata</taxon>
        <taxon>Craniata</taxon>
        <taxon>Vertebrata</taxon>
        <taxon>Euteleostomi</taxon>
        <taxon>Actinopterygii</taxon>
        <taxon>Neopterygii</taxon>
        <taxon>Teleostei</taxon>
        <taxon>Ostariophysi</taxon>
        <taxon>Cypriniformes</taxon>
        <taxon>Nemacheilidae</taxon>
        <taxon>Triplophysa</taxon>
    </lineage>
</organism>
<keyword evidence="6" id="KW-0479">Metal-binding</keyword>
<evidence type="ECO:0000256" key="4">
    <source>
        <dbReference type="ARBA" id="ARBA00017870"/>
    </source>
</evidence>
<keyword evidence="8" id="KW-0378">Hydrolase</keyword>
<evidence type="ECO:0000259" key="14">
    <source>
        <dbReference type="Pfam" id="PF03372"/>
    </source>
</evidence>
<keyword evidence="9" id="KW-0460">Magnesium</keyword>
<sequence length="422" mass="47422">MDDKSNQGLPSHTCSGEPPAGTKGNSSSPVDVKVNGKTGKKKKNKHRQRTACQKITDSVCSSVTVEDQSSTLQQRSKQTKKRCARSKQEKSAQQTSDRSTRDQSTQTESPQSVQTQTETPSDQGIDSPATESKSTQTRQTSFTLHQAYWGKSPTDDGAVDEQAPQSNSTSNQLTVISWNIDGLDLENVYSRSKGLLSHLGKYRADVVLLQELIPPYLNLLQSIMKDYEFVLGNQEGYFTGILLRKGRVQFLESNIVKYPTTEMDRNLLIANVSFLGRPLCIMTSHLESCKANSQERLNQLRRVWKWTKEAPLDHTVIFGGDTNLRDWEVKKLGGLPNGIFDVWEMLGEPEESRYTWDTSINDNKEIPNSIRLRFDRLFLRPAAEGAQVQPETMALIGLEKLKCDYFISDHWGILCTFLYGSA</sequence>